<dbReference type="SUPFAM" id="SSF52080">
    <property type="entry name" value="Ribosomal proteins L15p and L18e"/>
    <property type="match status" value="1"/>
</dbReference>
<dbReference type="PANTHER" id="PTHR12934:SF11">
    <property type="entry name" value="LARGE RIBOSOMAL SUBUNIT PROTEIN UL15M"/>
    <property type="match status" value="1"/>
</dbReference>
<dbReference type="EMBL" id="VUMZ01000007">
    <property type="protein sequence ID" value="MST52232.1"/>
    <property type="molecule type" value="Genomic_DNA"/>
</dbReference>
<dbReference type="InterPro" id="IPR030878">
    <property type="entry name" value="Ribosomal_uL15"/>
</dbReference>
<dbReference type="PANTHER" id="PTHR12934">
    <property type="entry name" value="50S RIBOSOMAL PROTEIN L15"/>
    <property type="match status" value="1"/>
</dbReference>
<dbReference type="Gene3D" id="3.100.10.10">
    <property type="match status" value="1"/>
</dbReference>
<evidence type="ECO:0000259" key="7">
    <source>
        <dbReference type="Pfam" id="PF00828"/>
    </source>
</evidence>
<dbReference type="GO" id="GO:0022625">
    <property type="term" value="C:cytosolic large ribosomal subunit"/>
    <property type="evidence" value="ECO:0007669"/>
    <property type="project" value="TreeGrafter"/>
</dbReference>
<comment type="caution">
    <text evidence="8">The sequence shown here is derived from an EMBL/GenBank/DDBJ whole genome shotgun (WGS) entry which is preliminary data.</text>
</comment>
<keyword evidence="3 4" id="KW-0687">Ribonucleoprotein</keyword>
<dbReference type="InterPro" id="IPR036227">
    <property type="entry name" value="Ribosomal_uL15/eL18_sf"/>
</dbReference>
<evidence type="ECO:0000256" key="5">
    <source>
        <dbReference type="RuleBase" id="RU003888"/>
    </source>
</evidence>
<gene>
    <name evidence="4" type="primary">rplO</name>
    <name evidence="8" type="ORF">FYJ64_07920</name>
</gene>
<sequence length="146" mass="15498">MKLHELNAPAGSGKNRKRRGRGTATGQGKTGGRGMNGQKSRSGGGVRLGFEGGQMPLYRRLPKRGFTNIFGTEYTVLNVSDLARFEAGTEVTPELLAELGMVKQVKDGIKILGDGELKNSLTVKAHKFSKGAVEKIEAAGGKAEVI</sequence>
<evidence type="ECO:0000256" key="1">
    <source>
        <dbReference type="ARBA" id="ARBA00007320"/>
    </source>
</evidence>
<dbReference type="AlphaFoldDB" id="A0A6L5Y8B7"/>
<feature type="domain" description="Large ribosomal subunit protein uL15/eL18" evidence="7">
    <location>
        <begin position="77"/>
        <end position="144"/>
    </location>
</feature>
<reference evidence="8 9" key="1">
    <citation type="submission" date="2019-08" db="EMBL/GenBank/DDBJ databases">
        <title>In-depth cultivation of the pig gut microbiome towards novel bacterial diversity and tailored functional studies.</title>
        <authorList>
            <person name="Wylensek D."/>
            <person name="Hitch T.C.A."/>
            <person name="Clavel T."/>
        </authorList>
    </citation>
    <scope>NUCLEOTIDE SEQUENCE [LARGE SCALE GENOMIC DNA]</scope>
    <source>
        <strain evidence="8 9">WCA-MUC-591-APC-3H</strain>
    </source>
</reference>
<feature type="region of interest" description="Disordered" evidence="6">
    <location>
        <begin position="1"/>
        <end position="48"/>
    </location>
</feature>
<dbReference type="InterPro" id="IPR001196">
    <property type="entry name" value="Ribosomal_uL15_CS"/>
</dbReference>
<proteinExistence type="inferred from homology"/>
<dbReference type="GeneID" id="303115251"/>
<dbReference type="GO" id="GO:0003735">
    <property type="term" value="F:structural constituent of ribosome"/>
    <property type="evidence" value="ECO:0007669"/>
    <property type="project" value="InterPro"/>
</dbReference>
<dbReference type="HAMAP" id="MF_01341">
    <property type="entry name" value="Ribosomal_uL15"/>
    <property type="match status" value="1"/>
</dbReference>
<name>A0A6L5Y8B7_9FIRM</name>
<keyword evidence="4" id="KW-0699">rRNA-binding</keyword>
<evidence type="ECO:0000313" key="8">
    <source>
        <dbReference type="EMBL" id="MST52232.1"/>
    </source>
</evidence>
<comment type="subunit">
    <text evidence="4">Part of the 50S ribosomal subunit.</text>
</comment>
<protein>
    <recommendedName>
        <fullName evidence="4">Large ribosomal subunit protein uL15</fullName>
    </recommendedName>
</protein>
<keyword evidence="4" id="KW-0694">RNA-binding</keyword>
<dbReference type="NCBIfam" id="TIGR01071">
    <property type="entry name" value="rplO_bact"/>
    <property type="match status" value="1"/>
</dbReference>
<organism evidence="8 9">
    <name type="scientific">Hornefia butyriciproducens</name>
    <dbReference type="NCBI Taxonomy" id="2652293"/>
    <lineage>
        <taxon>Bacteria</taxon>
        <taxon>Bacillati</taxon>
        <taxon>Bacillota</taxon>
        <taxon>Clostridia</taxon>
        <taxon>Peptostreptococcales</taxon>
        <taxon>Anaerovoracaceae</taxon>
        <taxon>Hornefia</taxon>
    </lineage>
</organism>
<evidence type="ECO:0000256" key="3">
    <source>
        <dbReference type="ARBA" id="ARBA00023274"/>
    </source>
</evidence>
<dbReference type="PROSITE" id="PS00475">
    <property type="entry name" value="RIBOSOMAL_L15"/>
    <property type="match status" value="1"/>
</dbReference>
<comment type="similarity">
    <text evidence="1 4 5">Belongs to the universal ribosomal protein uL15 family.</text>
</comment>
<dbReference type="GO" id="GO:0006412">
    <property type="term" value="P:translation"/>
    <property type="evidence" value="ECO:0007669"/>
    <property type="project" value="UniProtKB-UniRule"/>
</dbReference>
<dbReference type="Pfam" id="PF00828">
    <property type="entry name" value="Ribosomal_L27A"/>
    <property type="match status" value="1"/>
</dbReference>
<evidence type="ECO:0000256" key="4">
    <source>
        <dbReference type="HAMAP-Rule" id="MF_01341"/>
    </source>
</evidence>
<dbReference type="GO" id="GO:0019843">
    <property type="term" value="F:rRNA binding"/>
    <property type="evidence" value="ECO:0007669"/>
    <property type="project" value="UniProtKB-UniRule"/>
</dbReference>
<keyword evidence="2 4" id="KW-0689">Ribosomal protein</keyword>
<feature type="compositionally biased region" description="Gly residues" evidence="6">
    <location>
        <begin position="23"/>
        <end position="35"/>
    </location>
</feature>
<evidence type="ECO:0000313" key="9">
    <source>
        <dbReference type="Proteomes" id="UP000474676"/>
    </source>
</evidence>
<evidence type="ECO:0000256" key="2">
    <source>
        <dbReference type="ARBA" id="ARBA00022980"/>
    </source>
</evidence>
<dbReference type="InterPro" id="IPR005749">
    <property type="entry name" value="Ribosomal_uL15_bac-type"/>
</dbReference>
<dbReference type="InterPro" id="IPR021131">
    <property type="entry name" value="Ribosomal_uL15/eL18"/>
</dbReference>
<accession>A0A6L5Y8B7</accession>
<comment type="function">
    <text evidence="4">Binds to the 23S rRNA.</text>
</comment>
<dbReference type="RefSeq" id="WP_154574646.1">
    <property type="nucleotide sequence ID" value="NZ_JAQXGS010000148.1"/>
</dbReference>
<dbReference type="Proteomes" id="UP000474676">
    <property type="component" value="Unassembled WGS sequence"/>
</dbReference>
<evidence type="ECO:0000256" key="6">
    <source>
        <dbReference type="SAM" id="MobiDB-lite"/>
    </source>
</evidence>
<keyword evidence="9" id="KW-1185">Reference proteome</keyword>